<evidence type="ECO:0000313" key="3">
    <source>
        <dbReference type="Proteomes" id="UP001219934"/>
    </source>
</evidence>
<protein>
    <submittedName>
        <fullName evidence="2">Uncharacterized protein</fullName>
    </submittedName>
</protein>
<dbReference type="Proteomes" id="UP001219934">
    <property type="component" value="Unassembled WGS sequence"/>
</dbReference>
<feature type="compositionally biased region" description="Polar residues" evidence="1">
    <location>
        <begin position="41"/>
        <end position="58"/>
    </location>
</feature>
<name>A0AAD6FM73_9TELE</name>
<dbReference type="AlphaFoldDB" id="A0AAD6FM73"/>
<sequence>MTFYSGFVKLTFSRLGGKLLGGRRRSEVGGKMEAAAAFPSRSETNASSLSEVRTSSGASGALGAPLSLQEMRGSAGCEIAVVIAPRPRGLQPIRSPVTSLMEPRRLETNPHHTVKDVDVLERGSSPWSEAVSRQLHPITSDNDLGIERPTDWLNRKQGSGQKVIALGVTTQVPDWLISVLSISSSLSPQLKGER</sequence>
<feature type="region of interest" description="Disordered" evidence="1">
    <location>
        <begin position="34"/>
        <end position="60"/>
    </location>
</feature>
<accession>A0AAD6FM73</accession>
<comment type="caution">
    <text evidence="2">The sequence shown here is derived from an EMBL/GenBank/DDBJ whole genome shotgun (WGS) entry which is preliminary data.</text>
</comment>
<keyword evidence="3" id="KW-1185">Reference proteome</keyword>
<evidence type="ECO:0000256" key="1">
    <source>
        <dbReference type="SAM" id="MobiDB-lite"/>
    </source>
</evidence>
<organism evidence="2 3">
    <name type="scientific">Pogonophryne albipinna</name>
    <dbReference type="NCBI Taxonomy" id="1090488"/>
    <lineage>
        <taxon>Eukaryota</taxon>
        <taxon>Metazoa</taxon>
        <taxon>Chordata</taxon>
        <taxon>Craniata</taxon>
        <taxon>Vertebrata</taxon>
        <taxon>Euteleostomi</taxon>
        <taxon>Actinopterygii</taxon>
        <taxon>Neopterygii</taxon>
        <taxon>Teleostei</taxon>
        <taxon>Neoteleostei</taxon>
        <taxon>Acanthomorphata</taxon>
        <taxon>Eupercaria</taxon>
        <taxon>Perciformes</taxon>
        <taxon>Notothenioidei</taxon>
        <taxon>Pogonophryne</taxon>
    </lineage>
</organism>
<proteinExistence type="predicted"/>
<dbReference type="EMBL" id="JAPTMU010000009">
    <property type="protein sequence ID" value="KAJ4938624.1"/>
    <property type="molecule type" value="Genomic_DNA"/>
</dbReference>
<gene>
    <name evidence="2" type="ORF">JOQ06_003234</name>
</gene>
<reference evidence="2" key="1">
    <citation type="submission" date="2022-11" db="EMBL/GenBank/DDBJ databases">
        <title>Chromosome-level genome of Pogonophryne albipinna.</title>
        <authorList>
            <person name="Jo E."/>
        </authorList>
    </citation>
    <scope>NUCLEOTIDE SEQUENCE</scope>
    <source>
        <strain evidence="2">SGF0006</strain>
        <tissue evidence="2">Muscle</tissue>
    </source>
</reference>
<evidence type="ECO:0000313" key="2">
    <source>
        <dbReference type="EMBL" id="KAJ4938624.1"/>
    </source>
</evidence>